<proteinExistence type="predicted"/>
<dbReference type="EMBL" id="BART01022008">
    <property type="protein sequence ID" value="GAH05150.1"/>
    <property type="molecule type" value="Genomic_DNA"/>
</dbReference>
<organism evidence="1">
    <name type="scientific">marine sediment metagenome</name>
    <dbReference type="NCBI Taxonomy" id="412755"/>
    <lineage>
        <taxon>unclassified sequences</taxon>
        <taxon>metagenomes</taxon>
        <taxon>ecological metagenomes</taxon>
    </lineage>
</organism>
<evidence type="ECO:0000313" key="1">
    <source>
        <dbReference type="EMBL" id="GAH05150.1"/>
    </source>
</evidence>
<gene>
    <name evidence="1" type="ORF">S01H4_40423</name>
</gene>
<dbReference type="AlphaFoldDB" id="X1DA34"/>
<reference evidence="1" key="1">
    <citation type="journal article" date="2014" name="Front. Microbiol.">
        <title>High frequency of phylogenetically diverse reductive dehalogenase-homologous genes in deep subseafloor sedimentary metagenomes.</title>
        <authorList>
            <person name="Kawai M."/>
            <person name="Futagami T."/>
            <person name="Toyoda A."/>
            <person name="Takaki Y."/>
            <person name="Nishi S."/>
            <person name="Hori S."/>
            <person name="Arai W."/>
            <person name="Tsubouchi T."/>
            <person name="Morono Y."/>
            <person name="Uchiyama I."/>
            <person name="Ito T."/>
            <person name="Fujiyama A."/>
            <person name="Inagaki F."/>
            <person name="Takami H."/>
        </authorList>
    </citation>
    <scope>NUCLEOTIDE SEQUENCE</scope>
    <source>
        <strain evidence="1">Expedition CK06-06</strain>
    </source>
</reference>
<protein>
    <submittedName>
        <fullName evidence="1">Uncharacterized protein</fullName>
    </submittedName>
</protein>
<comment type="caution">
    <text evidence="1">The sequence shown here is derived from an EMBL/GenBank/DDBJ whole genome shotgun (WGS) entry which is preliminary data.</text>
</comment>
<name>X1DA34_9ZZZZ</name>
<accession>X1DA34</accession>
<sequence length="42" mass="4929">MKIGGKFDYEYKVNGKTVLKQKRLTILKIHISIPLKTIIDKR</sequence>